<protein>
    <submittedName>
        <fullName evidence="2">Uncharacterized protein</fullName>
    </submittedName>
</protein>
<comment type="caution">
    <text evidence="2">The sequence shown here is derived from an EMBL/GenBank/DDBJ whole genome shotgun (WGS) entry which is preliminary data.</text>
</comment>
<gene>
    <name evidence="2" type="ORF">ACFQKE_05490</name>
</gene>
<keyword evidence="1" id="KW-0812">Transmembrane</keyword>
<keyword evidence="1" id="KW-0472">Membrane</keyword>
<reference evidence="2 3" key="1">
    <citation type="journal article" date="2019" name="Int. J. Syst. Evol. Microbiol.">
        <title>The Global Catalogue of Microorganisms (GCM) 10K type strain sequencing project: providing services to taxonomists for standard genome sequencing and annotation.</title>
        <authorList>
            <consortium name="The Broad Institute Genomics Platform"/>
            <consortium name="The Broad Institute Genome Sequencing Center for Infectious Disease"/>
            <person name="Wu L."/>
            <person name="Ma J."/>
        </authorList>
    </citation>
    <scope>NUCLEOTIDE SEQUENCE [LARGE SCALE GENOMIC DNA]</scope>
    <source>
        <strain evidence="2 3">GX21</strain>
    </source>
</reference>
<feature type="transmembrane region" description="Helical" evidence="1">
    <location>
        <begin position="77"/>
        <end position="101"/>
    </location>
</feature>
<feature type="transmembrane region" description="Helical" evidence="1">
    <location>
        <begin position="20"/>
        <end position="39"/>
    </location>
</feature>
<dbReference type="InterPro" id="IPR058307">
    <property type="entry name" value="DUF7994"/>
</dbReference>
<keyword evidence="1" id="KW-1133">Transmembrane helix</keyword>
<dbReference type="GeneID" id="96953082"/>
<feature type="transmembrane region" description="Helical" evidence="1">
    <location>
        <begin position="51"/>
        <end position="71"/>
    </location>
</feature>
<evidence type="ECO:0000313" key="3">
    <source>
        <dbReference type="Proteomes" id="UP001596434"/>
    </source>
</evidence>
<sequence>MAVGGSVLIGTALLRTPTTAVQVVLIGAAGALDAVAAFGNPMTARIDWFRLGGLANVTLGLALPVGVLGWGNGAGGTAILAVTALGGPSLAAMGVDVALYAGAHVYERPLDASTE</sequence>
<dbReference type="EMBL" id="JBHTAT010000001">
    <property type="protein sequence ID" value="MFC7254758.1"/>
    <property type="molecule type" value="Genomic_DNA"/>
</dbReference>
<evidence type="ECO:0000256" key="1">
    <source>
        <dbReference type="SAM" id="Phobius"/>
    </source>
</evidence>
<accession>A0ABD5ZVX6</accession>
<evidence type="ECO:0000313" key="2">
    <source>
        <dbReference type="EMBL" id="MFC7254758.1"/>
    </source>
</evidence>
<keyword evidence="3" id="KW-1185">Reference proteome</keyword>
<dbReference type="RefSeq" id="WP_379702955.1">
    <property type="nucleotide sequence ID" value="NZ_JBHTAT010000001.1"/>
</dbReference>
<dbReference type="Proteomes" id="UP001596434">
    <property type="component" value="Unassembled WGS sequence"/>
</dbReference>
<dbReference type="AlphaFoldDB" id="A0ABD5ZVX6"/>
<organism evidence="2 3">
    <name type="scientific">Haloplanus litoreus</name>
    <dbReference type="NCBI Taxonomy" id="767515"/>
    <lineage>
        <taxon>Archaea</taxon>
        <taxon>Methanobacteriati</taxon>
        <taxon>Methanobacteriota</taxon>
        <taxon>Stenosarchaea group</taxon>
        <taxon>Halobacteria</taxon>
        <taxon>Halobacteriales</taxon>
        <taxon>Haloferacaceae</taxon>
        <taxon>Haloplanus</taxon>
    </lineage>
</organism>
<proteinExistence type="predicted"/>
<dbReference type="Pfam" id="PF25957">
    <property type="entry name" value="DUF7994"/>
    <property type="match status" value="1"/>
</dbReference>
<name>A0ABD5ZVX6_9EURY</name>